<keyword evidence="1" id="KW-0175">Coiled coil</keyword>
<protein>
    <recommendedName>
        <fullName evidence="5">HK97 gp10 family phage protein</fullName>
    </recommendedName>
</protein>
<keyword evidence="4" id="KW-1185">Reference proteome</keyword>
<evidence type="ECO:0000256" key="2">
    <source>
        <dbReference type="SAM" id="MobiDB-lite"/>
    </source>
</evidence>
<feature type="compositionally biased region" description="Basic residues" evidence="2">
    <location>
        <begin position="48"/>
        <end position="59"/>
    </location>
</feature>
<feature type="region of interest" description="Disordered" evidence="2">
    <location>
        <begin position="97"/>
        <end position="123"/>
    </location>
</feature>
<organism evidence="3 4">
    <name type="scientific">Kitasatospora kazusensis</name>
    <dbReference type="NCBI Taxonomy" id="407974"/>
    <lineage>
        <taxon>Bacteria</taxon>
        <taxon>Bacillati</taxon>
        <taxon>Actinomycetota</taxon>
        <taxon>Actinomycetes</taxon>
        <taxon>Kitasatosporales</taxon>
        <taxon>Streptomycetaceae</taxon>
        <taxon>Kitasatospora</taxon>
    </lineage>
</organism>
<proteinExistence type="predicted"/>
<dbReference type="EMBL" id="BAAANT010000008">
    <property type="protein sequence ID" value="GAA2137747.1"/>
    <property type="molecule type" value="Genomic_DNA"/>
</dbReference>
<feature type="coiled-coil region" evidence="1">
    <location>
        <begin position="14"/>
        <end position="41"/>
    </location>
</feature>
<dbReference type="RefSeq" id="WP_344462744.1">
    <property type="nucleotide sequence ID" value="NZ_BAAANT010000008.1"/>
</dbReference>
<evidence type="ECO:0000256" key="1">
    <source>
        <dbReference type="SAM" id="Coils"/>
    </source>
</evidence>
<name>A0ABP5KUX0_9ACTN</name>
<sequence length="165" mass="17812">MSDDGSLGSRVSGVREIGEALNRMERRVDAATIKALKASQRVTRTAIKGRMRGRPRWGHRGASSRTGANVTVDRTQGRITRAGGPGKLSGSLLASIRSSKQPRRKGDSLSAAVMSGGAGGPQNLYKRHVESKYPYFKTGAEAAEKKLPKIWEDLWRDAVHGPDSS</sequence>
<dbReference type="Proteomes" id="UP001422759">
    <property type="component" value="Unassembled WGS sequence"/>
</dbReference>
<accession>A0ABP5KUX0</accession>
<evidence type="ECO:0000313" key="3">
    <source>
        <dbReference type="EMBL" id="GAA2137747.1"/>
    </source>
</evidence>
<reference evidence="4" key="1">
    <citation type="journal article" date="2019" name="Int. J. Syst. Evol. Microbiol.">
        <title>The Global Catalogue of Microorganisms (GCM) 10K type strain sequencing project: providing services to taxonomists for standard genome sequencing and annotation.</title>
        <authorList>
            <consortium name="The Broad Institute Genomics Platform"/>
            <consortium name="The Broad Institute Genome Sequencing Center for Infectious Disease"/>
            <person name="Wu L."/>
            <person name="Ma J."/>
        </authorList>
    </citation>
    <scope>NUCLEOTIDE SEQUENCE [LARGE SCALE GENOMIC DNA]</scope>
    <source>
        <strain evidence="4">JCM 14560</strain>
    </source>
</reference>
<comment type="caution">
    <text evidence="3">The sequence shown here is derived from an EMBL/GenBank/DDBJ whole genome shotgun (WGS) entry which is preliminary data.</text>
</comment>
<evidence type="ECO:0000313" key="4">
    <source>
        <dbReference type="Proteomes" id="UP001422759"/>
    </source>
</evidence>
<gene>
    <name evidence="3" type="ORF">GCM10009760_18480</name>
</gene>
<evidence type="ECO:0008006" key="5">
    <source>
        <dbReference type="Google" id="ProtNLM"/>
    </source>
</evidence>
<feature type="region of interest" description="Disordered" evidence="2">
    <location>
        <begin position="48"/>
        <end position="69"/>
    </location>
</feature>